<proteinExistence type="predicted"/>
<dbReference type="Gene3D" id="1.20.120.1490">
    <property type="match status" value="1"/>
</dbReference>
<evidence type="ECO:0000313" key="2">
    <source>
        <dbReference type="EMBL" id="HJA78538.1"/>
    </source>
</evidence>
<organism evidence="2 3">
    <name type="scientific">Candidatus Desulfovibrio intestinavium</name>
    <dbReference type="NCBI Taxonomy" id="2838534"/>
    <lineage>
        <taxon>Bacteria</taxon>
        <taxon>Pseudomonadati</taxon>
        <taxon>Thermodesulfobacteriota</taxon>
        <taxon>Desulfovibrionia</taxon>
        <taxon>Desulfovibrionales</taxon>
        <taxon>Desulfovibrionaceae</taxon>
        <taxon>Desulfovibrio</taxon>
    </lineage>
</organism>
<dbReference type="InterPro" id="IPR012899">
    <property type="entry name" value="LTXXQ"/>
</dbReference>
<dbReference type="EMBL" id="DWZD01000019">
    <property type="protein sequence ID" value="HJA78538.1"/>
    <property type="molecule type" value="Genomic_DNA"/>
</dbReference>
<dbReference type="InterPro" id="IPR025961">
    <property type="entry name" value="Metal_resist"/>
</dbReference>
<reference evidence="2" key="1">
    <citation type="journal article" date="2021" name="PeerJ">
        <title>Extensive microbial diversity within the chicken gut microbiome revealed by metagenomics and culture.</title>
        <authorList>
            <person name="Gilroy R."/>
            <person name="Ravi A."/>
            <person name="Getino M."/>
            <person name="Pursley I."/>
            <person name="Horton D.L."/>
            <person name="Alikhan N.F."/>
            <person name="Baker D."/>
            <person name="Gharbi K."/>
            <person name="Hall N."/>
            <person name="Watson M."/>
            <person name="Adriaenssens E.M."/>
            <person name="Foster-Nyarko E."/>
            <person name="Jarju S."/>
            <person name="Secka A."/>
            <person name="Antonio M."/>
            <person name="Oren A."/>
            <person name="Chaudhuri R.R."/>
            <person name="La Ragione R."/>
            <person name="Hildebrand F."/>
            <person name="Pallen M.J."/>
        </authorList>
    </citation>
    <scope>NUCLEOTIDE SEQUENCE</scope>
    <source>
        <strain evidence="2">5032</strain>
    </source>
</reference>
<name>A0A9D2KQ24_9BACT</name>
<accession>A0A9D2KQ24</accession>
<sequence length="189" mass="20550">MAALAGGTFFAADSFAGPHHGGPRHGDGYGYGPGYGGRGPGNGPCYGGPGYGPGCDGPAFRGGCPGMGWGHRGHHGYGFGYRAMSPEQRAAFDKIIDEYTPRMEPLRDQIFVKRQELRALRNASNPDVQQVRQTAEELVKLHNQMADLHDEMMDKISKEVGAPDGYADRPAKDVKKDKKEKKDKKDKDD</sequence>
<dbReference type="GO" id="GO:0042597">
    <property type="term" value="C:periplasmic space"/>
    <property type="evidence" value="ECO:0007669"/>
    <property type="project" value="InterPro"/>
</dbReference>
<feature type="region of interest" description="Disordered" evidence="1">
    <location>
        <begin position="151"/>
        <end position="189"/>
    </location>
</feature>
<evidence type="ECO:0000313" key="3">
    <source>
        <dbReference type="Proteomes" id="UP000823821"/>
    </source>
</evidence>
<dbReference type="CDD" id="cd09916">
    <property type="entry name" value="CpxP_like"/>
    <property type="match status" value="1"/>
</dbReference>
<reference evidence="2" key="2">
    <citation type="submission" date="2021-04" db="EMBL/GenBank/DDBJ databases">
        <authorList>
            <person name="Gilroy R."/>
        </authorList>
    </citation>
    <scope>NUCLEOTIDE SEQUENCE</scope>
    <source>
        <strain evidence="2">5032</strain>
    </source>
</reference>
<gene>
    <name evidence="2" type="ORF">H9784_03050</name>
</gene>
<dbReference type="Pfam" id="PF13801">
    <property type="entry name" value="Metal_resist"/>
    <property type="match status" value="1"/>
</dbReference>
<evidence type="ECO:0000256" key="1">
    <source>
        <dbReference type="SAM" id="MobiDB-lite"/>
    </source>
</evidence>
<protein>
    <submittedName>
        <fullName evidence="2">Spy/CpxP family protein refolding chaperone</fullName>
    </submittedName>
</protein>
<dbReference type="Proteomes" id="UP000823821">
    <property type="component" value="Unassembled WGS sequence"/>
</dbReference>
<comment type="caution">
    <text evidence="2">The sequence shown here is derived from an EMBL/GenBank/DDBJ whole genome shotgun (WGS) entry which is preliminary data.</text>
</comment>
<feature type="compositionally biased region" description="Basic and acidic residues" evidence="1">
    <location>
        <begin position="166"/>
        <end position="177"/>
    </location>
</feature>
<dbReference type="AlphaFoldDB" id="A0A9D2KQ24"/>